<dbReference type="InterPro" id="IPR050596">
    <property type="entry name" value="AspAT/PAT-like"/>
</dbReference>
<dbReference type="Gene3D" id="3.40.640.10">
    <property type="entry name" value="Type I PLP-dependent aspartate aminotransferase-like (Major domain)"/>
    <property type="match status" value="1"/>
</dbReference>
<proteinExistence type="inferred from homology"/>
<dbReference type="Pfam" id="PF00155">
    <property type="entry name" value="Aminotran_1_2"/>
    <property type="match status" value="1"/>
</dbReference>
<comment type="similarity">
    <text evidence="2 6">Belongs to the class-I pyridoxal-phosphate-dependent aminotransferase family.</text>
</comment>
<evidence type="ECO:0000313" key="9">
    <source>
        <dbReference type="Proteomes" id="UP001082899"/>
    </source>
</evidence>
<dbReference type="Gene3D" id="3.90.1150.10">
    <property type="entry name" value="Aspartate Aminotransferase, domain 1"/>
    <property type="match status" value="1"/>
</dbReference>
<evidence type="ECO:0000256" key="4">
    <source>
        <dbReference type="ARBA" id="ARBA00022679"/>
    </source>
</evidence>
<evidence type="ECO:0000259" key="7">
    <source>
        <dbReference type="Pfam" id="PF00155"/>
    </source>
</evidence>
<dbReference type="Proteomes" id="UP001082899">
    <property type="component" value="Unassembled WGS sequence"/>
</dbReference>
<dbReference type="EC" id="2.6.1.-" evidence="6"/>
<dbReference type="InterPro" id="IPR015424">
    <property type="entry name" value="PyrdxlP-dep_Trfase"/>
</dbReference>
<evidence type="ECO:0000313" key="8">
    <source>
        <dbReference type="EMBL" id="MCY0386165.1"/>
    </source>
</evidence>
<sequence>MSSTKLAPRMRRVRPSPTAVISDKVRALLAQGKPVINLGEGELNFDTPAHIKRAGIAAIERGDTKYTAVAGTAELLAAIAEKFQRDNGIAYTSKEVIAGTGAKHLIFNALLATIDTDDEVLVCAPYWVSYPDMVALADGRTRVLPCAAADGWKLRPEVLRAAIGPKTRWLILNSPNNPSGAIYTHDELKALTDVLLEHDHVLLMADDIYEQVRYDGAFFTPAQVEPRLKERTLTINGVSKGYSMTGWRLGYAGGPAWLIAAMNTLQSQSTSNPSTISQAAAVAALRGGTAFMSDWLAALRAGRAAVLACIARCQGLSCSASEGAFYAFVDCSRLIGATTPDGTRLHSDLDFANYLLEAAHVGVVHGGAFGVEDHIRIAYAVAPATLAEACRRIEAACAALRLADPVPVPVPVSSASAAGAAAPN</sequence>
<evidence type="ECO:0000256" key="5">
    <source>
        <dbReference type="ARBA" id="ARBA00022898"/>
    </source>
</evidence>
<keyword evidence="4 6" id="KW-0808">Transferase</keyword>
<evidence type="ECO:0000256" key="2">
    <source>
        <dbReference type="ARBA" id="ARBA00007441"/>
    </source>
</evidence>
<organism evidence="8 9">
    <name type="scientific">Robbsia betulipollinis</name>
    <dbReference type="NCBI Taxonomy" id="2981849"/>
    <lineage>
        <taxon>Bacteria</taxon>
        <taxon>Pseudomonadati</taxon>
        <taxon>Pseudomonadota</taxon>
        <taxon>Betaproteobacteria</taxon>
        <taxon>Burkholderiales</taxon>
        <taxon>Burkholderiaceae</taxon>
        <taxon>Robbsia</taxon>
    </lineage>
</organism>
<keyword evidence="3 6" id="KW-0032">Aminotransferase</keyword>
<evidence type="ECO:0000256" key="1">
    <source>
        <dbReference type="ARBA" id="ARBA00001933"/>
    </source>
</evidence>
<keyword evidence="5" id="KW-0663">Pyridoxal phosphate</keyword>
<dbReference type="EMBL" id="JAPMXC010000001">
    <property type="protein sequence ID" value="MCY0386165.1"/>
    <property type="molecule type" value="Genomic_DNA"/>
</dbReference>
<dbReference type="InterPro" id="IPR015422">
    <property type="entry name" value="PyrdxlP-dep_Trfase_small"/>
</dbReference>
<reference evidence="8" key="1">
    <citation type="submission" date="2022-11" db="EMBL/GenBank/DDBJ databases">
        <title>Robbsia betulipollinis sp. nov., isolated from pollen of birch (Betula pendula).</title>
        <authorList>
            <person name="Shi H."/>
            <person name="Ambika Manirajan B."/>
            <person name="Ratering S."/>
            <person name="Geissler-Plaum R."/>
            <person name="Schnell S."/>
        </authorList>
    </citation>
    <scope>NUCLEOTIDE SEQUENCE</scope>
    <source>
        <strain evidence="8">Bb-Pol-6</strain>
    </source>
</reference>
<dbReference type="GO" id="GO:0008483">
    <property type="term" value="F:transaminase activity"/>
    <property type="evidence" value="ECO:0007669"/>
    <property type="project" value="UniProtKB-KW"/>
</dbReference>
<accession>A0ABT3ZJM4</accession>
<evidence type="ECO:0000256" key="3">
    <source>
        <dbReference type="ARBA" id="ARBA00022576"/>
    </source>
</evidence>
<feature type="domain" description="Aminotransferase class I/classII large" evidence="7">
    <location>
        <begin position="34"/>
        <end position="393"/>
    </location>
</feature>
<comment type="caution">
    <text evidence="8">The sequence shown here is derived from an EMBL/GenBank/DDBJ whole genome shotgun (WGS) entry which is preliminary data.</text>
</comment>
<comment type="cofactor">
    <cofactor evidence="1 6">
        <name>pyridoxal 5'-phosphate</name>
        <dbReference type="ChEBI" id="CHEBI:597326"/>
    </cofactor>
</comment>
<dbReference type="SUPFAM" id="SSF53383">
    <property type="entry name" value="PLP-dependent transferases"/>
    <property type="match status" value="1"/>
</dbReference>
<keyword evidence="9" id="KW-1185">Reference proteome</keyword>
<dbReference type="CDD" id="cd00609">
    <property type="entry name" value="AAT_like"/>
    <property type="match status" value="1"/>
</dbReference>
<dbReference type="PANTHER" id="PTHR46383">
    <property type="entry name" value="ASPARTATE AMINOTRANSFERASE"/>
    <property type="match status" value="1"/>
</dbReference>
<name>A0ABT3ZJM4_9BURK</name>
<dbReference type="InterPro" id="IPR004839">
    <property type="entry name" value="Aminotransferase_I/II_large"/>
</dbReference>
<gene>
    <name evidence="8" type="ORF">OVY01_02655</name>
</gene>
<dbReference type="InterPro" id="IPR015421">
    <property type="entry name" value="PyrdxlP-dep_Trfase_major"/>
</dbReference>
<evidence type="ECO:0000256" key="6">
    <source>
        <dbReference type="RuleBase" id="RU000481"/>
    </source>
</evidence>
<dbReference type="RefSeq" id="WP_267845435.1">
    <property type="nucleotide sequence ID" value="NZ_JAPMXC010000001.1"/>
</dbReference>
<dbReference type="PROSITE" id="PS00105">
    <property type="entry name" value="AA_TRANSFER_CLASS_1"/>
    <property type="match status" value="1"/>
</dbReference>
<dbReference type="PANTHER" id="PTHR46383:SF1">
    <property type="entry name" value="ASPARTATE AMINOTRANSFERASE"/>
    <property type="match status" value="1"/>
</dbReference>
<protein>
    <recommendedName>
        <fullName evidence="6">Aminotransferase</fullName>
        <ecNumber evidence="6">2.6.1.-</ecNumber>
    </recommendedName>
</protein>
<dbReference type="InterPro" id="IPR004838">
    <property type="entry name" value="NHTrfase_class1_PyrdxlP-BS"/>
</dbReference>